<evidence type="ECO:0000259" key="8">
    <source>
        <dbReference type="PROSITE" id="PS50035"/>
    </source>
</evidence>
<dbReference type="PROSITE" id="PS50035">
    <property type="entry name" value="PLD"/>
    <property type="match status" value="1"/>
</dbReference>
<evidence type="ECO:0000256" key="4">
    <source>
        <dbReference type="ARBA" id="ARBA00022801"/>
    </source>
</evidence>
<evidence type="ECO:0000256" key="6">
    <source>
        <dbReference type="ARBA" id="ARBA00023098"/>
    </source>
</evidence>
<dbReference type="PANTHER" id="PTHR43856">
    <property type="entry name" value="CARDIOLIPIN HYDROLASE"/>
    <property type="match status" value="1"/>
</dbReference>
<dbReference type="GO" id="GO:0016891">
    <property type="term" value="F:RNA endonuclease activity producing 5'-phosphomonoesters, hydrolytic mechanism"/>
    <property type="evidence" value="ECO:0007669"/>
    <property type="project" value="TreeGrafter"/>
</dbReference>
<dbReference type="GO" id="GO:0006793">
    <property type="term" value="P:phosphorus metabolic process"/>
    <property type="evidence" value="ECO:0007669"/>
    <property type="project" value="UniProtKB-ARBA"/>
</dbReference>
<dbReference type="EMBL" id="CM001440">
    <property type="protein sequence ID" value="EHR60467.1"/>
    <property type="molecule type" value="Genomic_DNA"/>
</dbReference>
<dbReference type="GO" id="GO:0004630">
    <property type="term" value="F:phospholipase D activity"/>
    <property type="evidence" value="ECO:0007669"/>
    <property type="project" value="UniProtKB-EC"/>
</dbReference>
<dbReference type="SUPFAM" id="SSF56024">
    <property type="entry name" value="Phospholipase D/nuclease"/>
    <property type="match status" value="2"/>
</dbReference>
<reference evidence="9 10" key="1">
    <citation type="submission" date="2011-11" db="EMBL/GenBank/DDBJ databases">
        <title>The Noncontiguous Finished sequence of Saccharomonospora cyanea NA-134.</title>
        <authorList>
            <consortium name="US DOE Joint Genome Institute"/>
            <person name="Lucas S."/>
            <person name="Han J."/>
            <person name="Lapidus A."/>
            <person name="Cheng J.-F."/>
            <person name="Goodwin L."/>
            <person name="Pitluck S."/>
            <person name="Peters L."/>
            <person name="Ovchinnikova G."/>
            <person name="Lu M."/>
            <person name="Detter J.C."/>
            <person name="Han C."/>
            <person name="Tapia R."/>
            <person name="Land M."/>
            <person name="Hauser L."/>
            <person name="Kyrpides N."/>
            <person name="Ivanova N."/>
            <person name="Pagani I."/>
            <person name="Brambilla E.-M."/>
            <person name="Klenk H.-P."/>
            <person name="Woyke T."/>
        </authorList>
    </citation>
    <scope>NUCLEOTIDE SEQUENCE [LARGE SCALE GENOMIC DNA]</scope>
    <source>
        <strain evidence="9 10">NA-134</strain>
    </source>
</reference>
<dbReference type="RefSeq" id="WP_005455115.1">
    <property type="nucleotide sequence ID" value="NZ_CM001440.1"/>
</dbReference>
<keyword evidence="5" id="KW-0442">Lipid degradation</keyword>
<feature type="chain" id="PRO_5039112397" description="phospholipase D" evidence="7">
    <location>
        <begin position="24"/>
        <end position="389"/>
    </location>
</feature>
<dbReference type="EC" id="3.1.4.4" evidence="3"/>
<dbReference type="Proteomes" id="UP000002791">
    <property type="component" value="Chromosome"/>
</dbReference>
<comment type="catalytic activity">
    <reaction evidence="1">
        <text>a 1,2-diacyl-sn-glycero-3-phosphocholine + H2O = a 1,2-diacyl-sn-glycero-3-phosphate + choline + H(+)</text>
        <dbReference type="Rhea" id="RHEA:14445"/>
        <dbReference type="ChEBI" id="CHEBI:15354"/>
        <dbReference type="ChEBI" id="CHEBI:15377"/>
        <dbReference type="ChEBI" id="CHEBI:15378"/>
        <dbReference type="ChEBI" id="CHEBI:57643"/>
        <dbReference type="ChEBI" id="CHEBI:58608"/>
        <dbReference type="EC" id="3.1.4.4"/>
    </reaction>
</comment>
<dbReference type="OrthoDB" id="3740959at2"/>
<dbReference type="InterPro" id="IPR001736">
    <property type="entry name" value="PLipase_D/transphosphatidylase"/>
</dbReference>
<dbReference type="eggNOG" id="COG1502">
    <property type="taxonomic scope" value="Bacteria"/>
</dbReference>
<dbReference type="InterPro" id="IPR051406">
    <property type="entry name" value="PLD_domain"/>
</dbReference>
<feature type="domain" description="PLD phosphodiesterase" evidence="8">
    <location>
        <begin position="322"/>
        <end position="357"/>
    </location>
</feature>
<dbReference type="HOGENOM" id="CLU_047394_1_0_11"/>
<dbReference type="Gene3D" id="3.30.870.10">
    <property type="entry name" value="Endonuclease Chain A"/>
    <property type="match status" value="2"/>
</dbReference>
<evidence type="ECO:0000256" key="5">
    <source>
        <dbReference type="ARBA" id="ARBA00022963"/>
    </source>
</evidence>
<evidence type="ECO:0000313" key="9">
    <source>
        <dbReference type="EMBL" id="EHR60467.1"/>
    </source>
</evidence>
<name>H5XFS5_9PSEU</name>
<feature type="signal peptide" evidence="7">
    <location>
        <begin position="1"/>
        <end position="23"/>
    </location>
</feature>
<evidence type="ECO:0000256" key="3">
    <source>
        <dbReference type="ARBA" id="ARBA00012027"/>
    </source>
</evidence>
<dbReference type="Pfam" id="PF13091">
    <property type="entry name" value="PLDc_2"/>
    <property type="match status" value="2"/>
</dbReference>
<keyword evidence="6" id="KW-0443">Lipid metabolism</keyword>
<evidence type="ECO:0000256" key="1">
    <source>
        <dbReference type="ARBA" id="ARBA00000798"/>
    </source>
</evidence>
<evidence type="ECO:0000313" key="10">
    <source>
        <dbReference type="Proteomes" id="UP000002791"/>
    </source>
</evidence>
<comment type="similarity">
    <text evidence="2">Belongs to the phospholipase D family.</text>
</comment>
<dbReference type="AlphaFoldDB" id="H5XFS5"/>
<dbReference type="STRING" id="882082.SaccyDRAFT_1565"/>
<dbReference type="PANTHER" id="PTHR43856:SF1">
    <property type="entry name" value="MITOCHONDRIAL CARDIOLIPIN HYDROLASE"/>
    <property type="match status" value="1"/>
</dbReference>
<evidence type="ECO:0000256" key="2">
    <source>
        <dbReference type="ARBA" id="ARBA00008664"/>
    </source>
</evidence>
<keyword evidence="10" id="KW-1185">Reference proteome</keyword>
<dbReference type="InterPro" id="IPR025202">
    <property type="entry name" value="PLD-like_dom"/>
</dbReference>
<organism evidence="9 10">
    <name type="scientific">Saccharomonospora cyanea NA-134</name>
    <dbReference type="NCBI Taxonomy" id="882082"/>
    <lineage>
        <taxon>Bacteria</taxon>
        <taxon>Bacillati</taxon>
        <taxon>Actinomycetota</taxon>
        <taxon>Actinomycetes</taxon>
        <taxon>Pseudonocardiales</taxon>
        <taxon>Pseudonocardiaceae</taxon>
        <taxon>Saccharomonospora</taxon>
    </lineage>
</organism>
<proteinExistence type="inferred from homology"/>
<sequence length="389" mass="42351">MRVRAVLASAALTVSLVSAPTAAAAAAEGQRPCGDAPTVPVRTAAVFNNPDAGQPTGVVEQICSLVKQAEPGSTIRLAHFVISGDAGEDFVDELVNAHRRGVDVQVVLDGWQDDSAAATALREEIGTDKARDSWLHVCDNLSPEGNTSSCLGTKGQHNKFYLFSRTGGRSNVVVQSSANFTDLNSSVYWNNATTLVENRRLYDAYASYFADLAEQHQDGDYYRTVTTGMRGGFVKAHFFPRAEGDPIEEFLAEVGCSGETTIRIGMSEWDSYRIGIAERLVELAEQGCGVRIVRGLMDGDVEALLSSHENIAMRTLDDSSRLPGRIHSKYLVVEGEIDGEADARRVLTGSPNFNHTSLRRNDEAMIATNLRSVYDAYRDNFEQMYAAAR</sequence>
<gene>
    <name evidence="9" type="ORF">SaccyDRAFT_1565</name>
</gene>
<keyword evidence="7" id="KW-0732">Signal</keyword>
<dbReference type="GO" id="GO:0016042">
    <property type="term" value="P:lipid catabolic process"/>
    <property type="evidence" value="ECO:0007669"/>
    <property type="project" value="UniProtKB-KW"/>
</dbReference>
<evidence type="ECO:0000256" key="7">
    <source>
        <dbReference type="SAM" id="SignalP"/>
    </source>
</evidence>
<accession>H5XFS5</accession>
<protein>
    <recommendedName>
        <fullName evidence="3">phospholipase D</fullName>
        <ecNumber evidence="3">3.1.4.4</ecNumber>
    </recommendedName>
</protein>
<keyword evidence="4" id="KW-0378">Hydrolase</keyword>